<evidence type="ECO:0000256" key="1">
    <source>
        <dbReference type="ARBA" id="ARBA00000618"/>
    </source>
</evidence>
<evidence type="ECO:0000256" key="10">
    <source>
        <dbReference type="ARBA" id="ARBA00023136"/>
    </source>
</evidence>
<evidence type="ECO:0000259" key="15">
    <source>
        <dbReference type="PROSITE" id="PS50850"/>
    </source>
</evidence>
<feature type="transmembrane region" description="Helical" evidence="14">
    <location>
        <begin position="100"/>
        <end position="121"/>
    </location>
</feature>
<evidence type="ECO:0000256" key="2">
    <source>
        <dbReference type="ARBA" id="ARBA00004127"/>
    </source>
</evidence>
<name>A0ABR0YH69_HUSHU</name>
<feature type="transmembrane region" description="Helical" evidence="14">
    <location>
        <begin position="76"/>
        <end position="94"/>
    </location>
</feature>
<proteinExistence type="inferred from homology"/>
<organism evidence="16 17">
    <name type="scientific">Huso huso</name>
    <name type="common">Beluga</name>
    <name type="synonym">Acipenser huso</name>
    <dbReference type="NCBI Taxonomy" id="61971"/>
    <lineage>
        <taxon>Eukaryota</taxon>
        <taxon>Metazoa</taxon>
        <taxon>Chordata</taxon>
        <taxon>Craniata</taxon>
        <taxon>Vertebrata</taxon>
        <taxon>Euteleostomi</taxon>
        <taxon>Actinopterygii</taxon>
        <taxon>Chondrostei</taxon>
        <taxon>Acipenseriformes</taxon>
        <taxon>Acipenseridae</taxon>
        <taxon>Huso</taxon>
    </lineage>
</organism>
<evidence type="ECO:0000256" key="7">
    <source>
        <dbReference type="ARBA" id="ARBA00022597"/>
    </source>
</evidence>
<feature type="domain" description="Major facilitator superfamily (MFS) profile" evidence="15">
    <location>
        <begin position="9"/>
        <end position="519"/>
    </location>
</feature>
<reference evidence="16 17" key="1">
    <citation type="submission" date="2021-05" db="EMBL/GenBank/DDBJ databases">
        <authorList>
            <person name="Zahm M."/>
            <person name="Klopp C."/>
            <person name="Cabau C."/>
            <person name="Kuhl H."/>
            <person name="Suciu R."/>
            <person name="Ciorpac M."/>
            <person name="Holostenco D."/>
            <person name="Gessner J."/>
            <person name="Wuertz S."/>
            <person name="Hohne C."/>
            <person name="Stock M."/>
            <person name="Gislard M."/>
            <person name="Lluch J."/>
            <person name="Milhes M."/>
            <person name="Lampietro C."/>
            <person name="Lopez Roques C."/>
            <person name="Donnadieu C."/>
            <person name="Du K."/>
            <person name="Schartl M."/>
            <person name="Guiguen Y."/>
        </authorList>
    </citation>
    <scope>NUCLEOTIDE SEQUENCE [LARGE SCALE GENOMIC DNA]</scope>
    <source>
        <strain evidence="16">Hh-F2</strain>
        <tissue evidence="16">Blood</tissue>
    </source>
</reference>
<dbReference type="InterPro" id="IPR050820">
    <property type="entry name" value="MFS_Sugar_Transporter"/>
</dbReference>
<dbReference type="InterPro" id="IPR036259">
    <property type="entry name" value="MFS_trans_sf"/>
</dbReference>
<feature type="transmembrane region" description="Helical" evidence="14">
    <location>
        <begin position="162"/>
        <end position="183"/>
    </location>
</feature>
<feature type="transmembrane region" description="Helical" evidence="14">
    <location>
        <begin position="133"/>
        <end position="156"/>
    </location>
</feature>
<comment type="function">
    <text evidence="11">Facilitative glucose transporter required for the development of the cardiovascular system.</text>
</comment>
<evidence type="ECO:0000256" key="4">
    <source>
        <dbReference type="ARBA" id="ARBA00007004"/>
    </source>
</evidence>
<dbReference type="PANTHER" id="PTHR48023">
    <property type="entry name" value="D-XYLOSE-PROTON SYMPORTER-LIKE 2"/>
    <property type="match status" value="1"/>
</dbReference>
<keyword evidence="8 14" id="KW-0812">Transmembrane</keyword>
<comment type="caution">
    <text evidence="16">The sequence shown here is derived from an EMBL/GenBank/DDBJ whole genome shotgun (WGS) entry which is preliminary data.</text>
</comment>
<evidence type="ECO:0000256" key="9">
    <source>
        <dbReference type="ARBA" id="ARBA00022989"/>
    </source>
</evidence>
<dbReference type="PROSITE" id="PS00216">
    <property type="entry name" value="SUGAR_TRANSPORT_1"/>
    <property type="match status" value="1"/>
</dbReference>
<keyword evidence="9 14" id="KW-1133">Transmembrane helix</keyword>
<feature type="transmembrane region" description="Helical" evidence="14">
    <location>
        <begin position="275"/>
        <end position="295"/>
    </location>
</feature>
<comment type="subcellular location">
    <subcellularLocation>
        <location evidence="3">Cytoplasm</location>
        <location evidence="3">Perinuclear region</location>
    </subcellularLocation>
    <subcellularLocation>
        <location evidence="2">Endomembrane system</location>
        <topology evidence="2">Multi-pass membrane protein</topology>
    </subcellularLocation>
</comment>
<evidence type="ECO:0000313" key="17">
    <source>
        <dbReference type="Proteomes" id="UP001369086"/>
    </source>
</evidence>
<keyword evidence="5" id="KW-0813">Transport</keyword>
<evidence type="ECO:0000256" key="8">
    <source>
        <dbReference type="ARBA" id="ARBA00022692"/>
    </source>
</evidence>
<dbReference type="EMBL" id="JAHFZB010000030">
    <property type="protein sequence ID" value="KAK6471908.1"/>
    <property type="molecule type" value="Genomic_DNA"/>
</dbReference>
<feature type="transmembrane region" description="Helical" evidence="14">
    <location>
        <begin position="465"/>
        <end position="485"/>
    </location>
</feature>
<keyword evidence="10 14" id="KW-0472">Membrane</keyword>
<feature type="transmembrane region" description="Helical" evidence="14">
    <location>
        <begin position="307"/>
        <end position="326"/>
    </location>
</feature>
<evidence type="ECO:0000256" key="14">
    <source>
        <dbReference type="SAM" id="Phobius"/>
    </source>
</evidence>
<comment type="similarity">
    <text evidence="4">Belongs to the major facilitator superfamily. Sugar transporter (TC 2.A.1.1) family. Glucose transporter subfamily.</text>
</comment>
<evidence type="ECO:0000256" key="5">
    <source>
        <dbReference type="ARBA" id="ARBA00022448"/>
    </source>
</evidence>
<dbReference type="InterPro" id="IPR005829">
    <property type="entry name" value="Sugar_transporter_CS"/>
</dbReference>
<keyword evidence="6" id="KW-0963">Cytoplasm</keyword>
<dbReference type="PRINTS" id="PR00171">
    <property type="entry name" value="SUGRTRNSPORT"/>
</dbReference>
<accession>A0ABR0YH69</accession>
<evidence type="ECO:0000256" key="6">
    <source>
        <dbReference type="ARBA" id="ARBA00022490"/>
    </source>
</evidence>
<feature type="transmembrane region" description="Helical" evidence="14">
    <location>
        <begin position="497"/>
        <end position="515"/>
    </location>
</feature>
<feature type="transmembrane region" description="Helical" evidence="14">
    <location>
        <begin position="242"/>
        <end position="263"/>
    </location>
</feature>
<keyword evidence="17" id="KW-1185">Reference proteome</keyword>
<feature type="transmembrane region" description="Helical" evidence="14">
    <location>
        <begin position="428"/>
        <end position="453"/>
    </location>
</feature>
<dbReference type="InterPro" id="IPR020846">
    <property type="entry name" value="MFS_dom"/>
</dbReference>
<evidence type="ECO:0000256" key="12">
    <source>
        <dbReference type="ARBA" id="ARBA00039240"/>
    </source>
</evidence>
<evidence type="ECO:0000256" key="11">
    <source>
        <dbReference type="ARBA" id="ARBA00037777"/>
    </source>
</evidence>
<dbReference type="Proteomes" id="UP001369086">
    <property type="component" value="Unassembled WGS sequence"/>
</dbReference>
<dbReference type="Pfam" id="PF00083">
    <property type="entry name" value="Sugar_tr"/>
    <property type="match status" value="2"/>
</dbReference>
<dbReference type="InterPro" id="IPR003663">
    <property type="entry name" value="Sugar/inositol_transpt"/>
</dbReference>
<protein>
    <recommendedName>
        <fullName evidence="12">Solute carrier family 2, facilitated glucose transporter member 10</fullName>
    </recommendedName>
    <alternativeName>
        <fullName evidence="13">Glucose transporter type 10</fullName>
    </alternativeName>
</protein>
<sequence length="563" mass="60425">MGGTVLVLSSAVSVLGGLVFGYELGIISGALLQLQKEFHLGCFQQEVVVSALLFGALSASLIGGVLIDSYGRRNSILFSNLLVLGGSLTLVFSGSLVSLVVGRITVGFAMSISSMSCCIFVSEMVNSQRRGMLVSLYEAGITVGILTSYSLNYVFADTTGGWKYMFGLAIAPSLIQFICILFLPPSSETPKSVKVEEPAHSGLMQLTRVEESEDPVTLVDTGQQYSFLDLFQTKDNMRTRTLIGLGLVLFQQFTGQPNVLFYASTIFHSVGFQSTASAVLASVGLGIVKVVATLVAMSCADKVGRRALLIGGCIVMSVSVTAIGLLSQHALLHVKKTCDAADHFKSNLSSKTSLSDPTSLNTSFYPIMNPSINSFKWMSSGENISSLSLGSPDGSQPHAVPPSALLEAQVEPVTPKHGIAGDHGVLNWITLLSMMAFVSAYSVGFGPMTWLVLSEIFPAGLRGRAFAFTNCFNWAANLIVTLTFLDVIDALSLSWTFLLYGVIAVAAVVFIYLLLPETKGKSLEEIDKELSGKRLFQRGVFWKCFSRKVISSAGYQRVELSME</sequence>
<dbReference type="PROSITE" id="PS50850">
    <property type="entry name" value="MFS"/>
    <property type="match status" value="1"/>
</dbReference>
<dbReference type="Gene3D" id="1.20.1250.20">
    <property type="entry name" value="MFS general substrate transporter like domains"/>
    <property type="match status" value="2"/>
</dbReference>
<gene>
    <name evidence="16" type="ORF">HHUSO_G28885</name>
</gene>
<feature type="transmembrane region" description="Helical" evidence="14">
    <location>
        <begin position="47"/>
        <end position="67"/>
    </location>
</feature>
<dbReference type="InterPro" id="IPR005828">
    <property type="entry name" value="MFS_sugar_transport-like"/>
</dbReference>
<keyword evidence="7" id="KW-0762">Sugar transport</keyword>
<dbReference type="PANTHER" id="PTHR48023:SF7">
    <property type="entry name" value="SOLUTE CARRIER FAMILY 2, FACILITATED GLUCOSE TRANSPORTER MEMBER 10"/>
    <property type="match status" value="1"/>
</dbReference>
<evidence type="ECO:0000256" key="13">
    <source>
        <dbReference type="ARBA" id="ARBA00042909"/>
    </source>
</evidence>
<dbReference type="SUPFAM" id="SSF103473">
    <property type="entry name" value="MFS general substrate transporter"/>
    <property type="match status" value="1"/>
</dbReference>
<evidence type="ECO:0000313" key="16">
    <source>
        <dbReference type="EMBL" id="KAK6471908.1"/>
    </source>
</evidence>
<evidence type="ECO:0000256" key="3">
    <source>
        <dbReference type="ARBA" id="ARBA00004556"/>
    </source>
</evidence>
<comment type="catalytic activity">
    <reaction evidence="1">
        <text>D-glucose(out) = D-glucose(in)</text>
        <dbReference type="Rhea" id="RHEA:60376"/>
        <dbReference type="ChEBI" id="CHEBI:4167"/>
    </reaction>
</comment>